<keyword evidence="1" id="KW-1133">Transmembrane helix</keyword>
<dbReference type="Pfam" id="PF14356">
    <property type="entry name" value="DUF4403"/>
    <property type="match status" value="1"/>
</dbReference>
<dbReference type="OrthoDB" id="1299766at2"/>
<evidence type="ECO:0000313" key="3">
    <source>
        <dbReference type="Proteomes" id="UP000027647"/>
    </source>
</evidence>
<evidence type="ECO:0008006" key="4">
    <source>
        <dbReference type="Google" id="ProtNLM"/>
    </source>
</evidence>
<keyword evidence="1" id="KW-0472">Membrane</keyword>
<name>A0A074MAP7_ERYLO</name>
<dbReference type="STRING" id="1044.EH31_10350"/>
<gene>
    <name evidence="2" type="ORF">EH31_10350</name>
</gene>
<feature type="transmembrane region" description="Helical" evidence="1">
    <location>
        <begin position="7"/>
        <end position="28"/>
    </location>
</feature>
<dbReference type="AlphaFoldDB" id="A0A074MAP7"/>
<reference evidence="2 3" key="1">
    <citation type="submission" date="2014-04" db="EMBL/GenBank/DDBJ databases">
        <title>A comprehensive comparison of genomes of Erythrobacter spp. strains.</title>
        <authorList>
            <person name="Zheng Q."/>
        </authorList>
    </citation>
    <scope>NUCLEOTIDE SEQUENCE [LARGE SCALE GENOMIC DNA]</scope>
    <source>
        <strain evidence="2 3">DSM 6997</strain>
    </source>
</reference>
<dbReference type="Proteomes" id="UP000027647">
    <property type="component" value="Unassembled WGS sequence"/>
</dbReference>
<dbReference type="eggNOG" id="ENOG503353M">
    <property type="taxonomic scope" value="Bacteria"/>
</dbReference>
<evidence type="ECO:0000256" key="1">
    <source>
        <dbReference type="SAM" id="Phobius"/>
    </source>
</evidence>
<dbReference type="EMBL" id="JMIW01000003">
    <property type="protein sequence ID" value="KEO90479.1"/>
    <property type="molecule type" value="Genomic_DNA"/>
</dbReference>
<accession>A0A074MAP7</accession>
<keyword evidence="3" id="KW-1185">Reference proteome</keyword>
<sequence length="501" mass="55234">MIRKALFGVATVAVLLAGAAIYFIWFYVRIQDYSIPPRVETPPDYETHPSVVVTSVRVPIDQVRRGLEQDTPRTLFKINQRVEECVPRETVRIFKQNLFRTPKISCNLVGEVRRGTISLGGSGRTLSASFPVNAEIEIRDIGDIIKRETASATAIMTMRATLGVNADWRLRPDVRISYQWFEEPSVIVAGQRIKLTKFADPELRKILASVERSLEAQIRKVDLRSQVNSAWRSGFDTISLNRENPPVWLRVLPREAGTSGVRIAANSISTDLMLRADLEVFVGEEPAQPDATPLSANVGVSGGRGFDVTIPVLADYAQVEPVILRALRRLADRGIAKEELGTLNVTFETVTLYATENGRIAVGVEAEVEPVGNITGRIWGRSRGVVWLTGTPVTAPNSEVIRVEGLQVFGDMNTDIGDLLVRVLASDEVRTEIEQALVEDFAKDYEDVIGKARRGIRSVRLGDFDLSFDVADIKHGKITATGAGLFMPVSAQGSVTTKIRN</sequence>
<evidence type="ECO:0000313" key="2">
    <source>
        <dbReference type="EMBL" id="KEO90479.1"/>
    </source>
</evidence>
<proteinExistence type="predicted"/>
<protein>
    <recommendedName>
        <fullName evidence="4">DUF4403 domain-containing protein</fullName>
    </recommendedName>
</protein>
<comment type="caution">
    <text evidence="2">The sequence shown here is derived from an EMBL/GenBank/DDBJ whole genome shotgun (WGS) entry which is preliminary data.</text>
</comment>
<organism evidence="2 3">
    <name type="scientific">Erythrobacter longus</name>
    <dbReference type="NCBI Taxonomy" id="1044"/>
    <lineage>
        <taxon>Bacteria</taxon>
        <taxon>Pseudomonadati</taxon>
        <taxon>Pseudomonadota</taxon>
        <taxon>Alphaproteobacteria</taxon>
        <taxon>Sphingomonadales</taxon>
        <taxon>Erythrobacteraceae</taxon>
        <taxon>Erythrobacter/Porphyrobacter group</taxon>
        <taxon>Erythrobacter</taxon>
    </lineage>
</organism>
<dbReference type="RefSeq" id="WP_034959927.1">
    <property type="nucleotide sequence ID" value="NZ_JMIW01000003.1"/>
</dbReference>
<keyword evidence="1" id="KW-0812">Transmembrane</keyword>
<dbReference type="InterPro" id="IPR025515">
    <property type="entry name" value="DUF4403"/>
</dbReference>